<keyword evidence="6" id="KW-1185">Reference proteome</keyword>
<dbReference type="EMBL" id="JBHSWJ010000002">
    <property type="protein sequence ID" value="MFC6713728.1"/>
    <property type="molecule type" value="Genomic_DNA"/>
</dbReference>
<dbReference type="PANTHER" id="PTHR30061:SF50">
    <property type="entry name" value="MALTOSE_MALTODEXTRIN-BINDING PERIPLASMIC PROTEIN"/>
    <property type="match status" value="1"/>
</dbReference>
<evidence type="ECO:0000256" key="3">
    <source>
        <dbReference type="ARBA" id="ARBA00022729"/>
    </source>
</evidence>
<keyword evidence="2" id="KW-0813">Transport</keyword>
<reference evidence="6" key="1">
    <citation type="journal article" date="2019" name="Int. J. Syst. Evol. Microbiol.">
        <title>The Global Catalogue of Microorganisms (GCM) 10K type strain sequencing project: providing services to taxonomists for standard genome sequencing and annotation.</title>
        <authorList>
            <consortium name="The Broad Institute Genomics Platform"/>
            <consortium name="The Broad Institute Genome Sequencing Center for Infectious Disease"/>
            <person name="Wu L."/>
            <person name="Ma J."/>
        </authorList>
    </citation>
    <scope>NUCLEOTIDE SEQUENCE [LARGE SCALE GENOMIC DNA]</scope>
    <source>
        <strain evidence="6">NBRC 106593</strain>
    </source>
</reference>
<feature type="chain" id="PRO_5046242942" evidence="4">
    <location>
        <begin position="26"/>
        <end position="446"/>
    </location>
</feature>
<proteinExistence type="inferred from homology"/>
<accession>A0ABW2AS88</accession>
<keyword evidence="3 4" id="KW-0732">Signal</keyword>
<sequence length="446" mass="47681">MNRLGLGRQSVTAAACLALALSMSACVGSSQSGSSDDPNAKVTITFWHGWSAPDEVKAIQGTIDAFEKTHPNITVKAVGNITDDKINQALRAGGPDAPDVVSSFTTDNVGEFCTSHALADLSPFLKKSGVDAAATFPQAQLDYTQFKGNQCALPLLSDAYGLYYNTDMFKAAGITDPPKTLSEFDADAIKLTKTSGGTYSQLGFMPLYHGYESSISHFAAQFSPTYFTADGKSNVANDPPLADTYDWQKDLVGKLGGYADLSKFRTTFGDEFSDNNPFMTGKVAMAIDGEWRAGMIDASKSPIHYNVAPFPVPDDLVSQYGKGYTTGTIVGIASNSSKQNAAWEFVKYLTTDTDAVVNFANAIHNVPSTKAALASPKVSQDPHFQTFIKIAQNQYSNTTPSSPNGGAYQLTLQNLGYDYESGKQTDLPAGLKKAAQQIDNDIAQSK</sequence>
<dbReference type="InterPro" id="IPR006059">
    <property type="entry name" value="SBP"/>
</dbReference>
<comment type="caution">
    <text evidence="5">The sequence shown here is derived from an EMBL/GenBank/DDBJ whole genome shotgun (WGS) entry which is preliminary data.</text>
</comment>
<dbReference type="Gene3D" id="3.40.190.10">
    <property type="entry name" value="Periplasmic binding protein-like II"/>
    <property type="match status" value="2"/>
</dbReference>
<evidence type="ECO:0000256" key="1">
    <source>
        <dbReference type="ARBA" id="ARBA00008520"/>
    </source>
</evidence>
<evidence type="ECO:0000256" key="4">
    <source>
        <dbReference type="SAM" id="SignalP"/>
    </source>
</evidence>
<dbReference type="Pfam" id="PF13416">
    <property type="entry name" value="SBP_bac_8"/>
    <property type="match status" value="1"/>
</dbReference>
<name>A0ABW2AS88_9MICO</name>
<dbReference type="PROSITE" id="PS51257">
    <property type="entry name" value="PROKAR_LIPOPROTEIN"/>
    <property type="match status" value="1"/>
</dbReference>
<dbReference type="RefSeq" id="WP_377821716.1">
    <property type="nucleotide sequence ID" value="NZ_JBHSWJ010000002.1"/>
</dbReference>
<comment type="similarity">
    <text evidence="1">Belongs to the bacterial solute-binding protein 1 family.</text>
</comment>
<evidence type="ECO:0000256" key="2">
    <source>
        <dbReference type="ARBA" id="ARBA00022448"/>
    </source>
</evidence>
<protein>
    <submittedName>
        <fullName evidence="5">ABC transporter substrate-binding protein</fullName>
    </submittedName>
</protein>
<gene>
    <name evidence="5" type="ORF">ACFQBT_07760</name>
</gene>
<evidence type="ECO:0000313" key="5">
    <source>
        <dbReference type="EMBL" id="MFC6713728.1"/>
    </source>
</evidence>
<evidence type="ECO:0000313" key="6">
    <source>
        <dbReference type="Proteomes" id="UP001596356"/>
    </source>
</evidence>
<dbReference type="Proteomes" id="UP001596356">
    <property type="component" value="Unassembled WGS sequence"/>
</dbReference>
<feature type="signal peptide" evidence="4">
    <location>
        <begin position="1"/>
        <end position="25"/>
    </location>
</feature>
<dbReference type="SUPFAM" id="SSF53850">
    <property type="entry name" value="Periplasmic binding protein-like II"/>
    <property type="match status" value="1"/>
</dbReference>
<dbReference type="PANTHER" id="PTHR30061">
    <property type="entry name" value="MALTOSE-BINDING PERIPLASMIC PROTEIN"/>
    <property type="match status" value="1"/>
</dbReference>
<organism evidence="5 6">
    <name type="scientific">Branchiibius cervicis</name>
    <dbReference type="NCBI Taxonomy" id="908252"/>
    <lineage>
        <taxon>Bacteria</taxon>
        <taxon>Bacillati</taxon>
        <taxon>Actinomycetota</taxon>
        <taxon>Actinomycetes</taxon>
        <taxon>Micrococcales</taxon>
        <taxon>Dermacoccaceae</taxon>
        <taxon>Branchiibius</taxon>
    </lineage>
</organism>
<dbReference type="CDD" id="cd14748">
    <property type="entry name" value="PBP2_UgpB"/>
    <property type="match status" value="1"/>
</dbReference>